<reference evidence="2 3" key="1">
    <citation type="journal article" date="2021" name="Mar. Drugs">
        <title>Genome Reduction and Secondary Metabolism of the Marine Sponge-Associated Cyanobacterium Leptothoe.</title>
        <authorList>
            <person name="Konstantinou D."/>
            <person name="Popin R.V."/>
            <person name="Fewer D.P."/>
            <person name="Sivonen K."/>
            <person name="Gkelis S."/>
        </authorList>
    </citation>
    <scope>NUCLEOTIDE SEQUENCE [LARGE SCALE GENOMIC DNA]</scope>
    <source>
        <strain evidence="2 3">TAU-MAC 1615</strain>
    </source>
</reference>
<organism evidence="2 3">
    <name type="scientific">Leptothoe kymatousa TAU-MAC 1615</name>
    <dbReference type="NCBI Taxonomy" id="2364775"/>
    <lineage>
        <taxon>Bacteria</taxon>
        <taxon>Bacillati</taxon>
        <taxon>Cyanobacteriota</taxon>
        <taxon>Cyanophyceae</taxon>
        <taxon>Nodosilineales</taxon>
        <taxon>Cymatolegaceae</taxon>
        <taxon>Leptothoe</taxon>
        <taxon>Leptothoe kymatousa</taxon>
    </lineage>
</organism>
<feature type="transmembrane region" description="Helical" evidence="1">
    <location>
        <begin position="507"/>
        <end position="527"/>
    </location>
</feature>
<proteinExistence type="predicted"/>
<dbReference type="RefSeq" id="WP_215617871.1">
    <property type="nucleotide sequence ID" value="NZ_JADOER010000004.1"/>
</dbReference>
<keyword evidence="1" id="KW-1133">Transmembrane helix</keyword>
<evidence type="ECO:0000313" key="3">
    <source>
        <dbReference type="Proteomes" id="UP001196661"/>
    </source>
</evidence>
<keyword evidence="3" id="KW-1185">Reference proteome</keyword>
<dbReference type="EMBL" id="JADOER010000004">
    <property type="protein sequence ID" value="MBT9312022.1"/>
    <property type="molecule type" value="Genomic_DNA"/>
</dbReference>
<comment type="caution">
    <text evidence="2">The sequence shown here is derived from an EMBL/GenBank/DDBJ whole genome shotgun (WGS) entry which is preliminary data.</text>
</comment>
<sequence>MLGTNLFTTLAAHHLDRLGDRNPQLLRELKGRLKRFPVVTAIVLSLLCQIVMMIGFWAALPGPVRLDDMELSTYPRLEWHGKTYLNSEPLQDLLPQDMVNRDRAATSGVVVSRIHDTIPVMGDERLGANALKAIQQGDRLVKIDGQLIMPSESELNGTGWKQKVEDLARTVDGRLVPNYYDPLTPERQKLINTTIELELHNPERGYYSVTVPRVAVARQYSSYCVLVNSFHGESCAVSQDKQSYQLNWSRWYSDIYTGLSALIIFPLMGLGVFMLANNLAQEKRRGTLNFLQLSPRSAFTILSGKLLGVPVCLYLAIGLLFPLHWMIGFNAGYTVGHLLGFDLTLMGQTLIFYLATLLIGLSISQPMVLGLMPWLLAAGVMGFNWIMIFYVGSGEFARNTEAHVLLWSVLFSPFSSLAYFNFAQAAVKSNVNLVFGDFRLNFVEYVALALVHGMGWCALLGHGLERRFSNADMTLLKRRFSYPLTLVFAVLMVGLTGTRVSNADVPFHLVLIGFFSLVYCIALMVALSPARQTLKDWTRFRHAKPAHERLSLPTDLVLGETSSPVVAIALNLLLLTSLVVIAFVGIYPHFLPTTLEALMFFGCILMFVGSILFSTLVSQTFLMFPRKKNWMWLSAVGSISCLTFPSISMIMVIVVHAPSPAHTHLLGLPAPVAILALPLSLLSTLTMILGVVHTRQLMRSGRSESQQLLSQA</sequence>
<name>A0ABS5Y2G6_9CYAN</name>
<feature type="transmembrane region" description="Helical" evidence="1">
    <location>
        <begin position="442"/>
        <end position="461"/>
    </location>
</feature>
<feature type="transmembrane region" description="Helical" evidence="1">
    <location>
        <begin position="630"/>
        <end position="656"/>
    </location>
</feature>
<keyword evidence="1" id="KW-0812">Transmembrane</keyword>
<feature type="transmembrane region" description="Helical" evidence="1">
    <location>
        <begin position="565"/>
        <end position="586"/>
    </location>
</feature>
<feature type="transmembrane region" description="Helical" evidence="1">
    <location>
        <begin position="255"/>
        <end position="276"/>
    </location>
</feature>
<feature type="transmembrane region" description="Helical" evidence="1">
    <location>
        <begin position="374"/>
        <end position="392"/>
    </location>
</feature>
<gene>
    <name evidence="2" type="ORF">IXB28_07370</name>
</gene>
<evidence type="ECO:0000313" key="2">
    <source>
        <dbReference type="EMBL" id="MBT9312022.1"/>
    </source>
</evidence>
<keyword evidence="1" id="KW-0472">Membrane</keyword>
<evidence type="ECO:0000256" key="1">
    <source>
        <dbReference type="SAM" id="Phobius"/>
    </source>
</evidence>
<feature type="transmembrane region" description="Helical" evidence="1">
    <location>
        <begin position="36"/>
        <end position="60"/>
    </location>
</feature>
<feature type="transmembrane region" description="Helical" evidence="1">
    <location>
        <begin position="404"/>
        <end position="422"/>
    </location>
</feature>
<feature type="transmembrane region" description="Helical" evidence="1">
    <location>
        <begin position="668"/>
        <end position="692"/>
    </location>
</feature>
<protein>
    <recommendedName>
        <fullName evidence="4">ABC transporter permease</fullName>
    </recommendedName>
</protein>
<feature type="transmembrane region" description="Helical" evidence="1">
    <location>
        <begin position="598"/>
        <end position="618"/>
    </location>
</feature>
<dbReference type="Proteomes" id="UP001196661">
    <property type="component" value="Unassembled WGS sequence"/>
</dbReference>
<evidence type="ECO:0008006" key="4">
    <source>
        <dbReference type="Google" id="ProtNLM"/>
    </source>
</evidence>
<accession>A0ABS5Y2G6</accession>
<feature type="transmembrane region" description="Helical" evidence="1">
    <location>
        <begin position="482"/>
        <end position="501"/>
    </location>
</feature>